<dbReference type="NCBIfam" id="TIGR00043">
    <property type="entry name" value="rRNA maturation RNase YbeY"/>
    <property type="match status" value="1"/>
</dbReference>
<keyword evidence="3 7" id="KW-0479">Metal-binding</keyword>
<dbReference type="InterPro" id="IPR020549">
    <property type="entry name" value="YbeY_CS"/>
</dbReference>
<dbReference type="STRING" id="1120923.SAMN02746095_00878"/>
<organism evidence="8 9">
    <name type="scientific">Acidocella aminolytica 101 = DSM 11237</name>
    <dbReference type="NCBI Taxonomy" id="1120923"/>
    <lineage>
        <taxon>Bacteria</taxon>
        <taxon>Pseudomonadati</taxon>
        <taxon>Pseudomonadota</taxon>
        <taxon>Alphaproteobacteria</taxon>
        <taxon>Acetobacterales</taxon>
        <taxon>Acidocellaceae</taxon>
        <taxon>Acidocella</taxon>
    </lineage>
</organism>
<dbReference type="GO" id="GO:0008270">
    <property type="term" value="F:zinc ion binding"/>
    <property type="evidence" value="ECO:0007669"/>
    <property type="project" value="UniProtKB-UniRule"/>
</dbReference>
<keyword evidence="2 7" id="KW-0540">Nuclease</keyword>
<dbReference type="InterPro" id="IPR002036">
    <property type="entry name" value="YbeY"/>
</dbReference>
<evidence type="ECO:0000256" key="6">
    <source>
        <dbReference type="ARBA" id="ARBA00022833"/>
    </source>
</evidence>
<evidence type="ECO:0000256" key="3">
    <source>
        <dbReference type="ARBA" id="ARBA00022723"/>
    </source>
</evidence>
<comment type="cofactor">
    <cofactor evidence="7">
        <name>Zn(2+)</name>
        <dbReference type="ChEBI" id="CHEBI:29105"/>
    </cofactor>
    <text evidence="7">Binds 1 zinc ion.</text>
</comment>
<dbReference type="PANTHER" id="PTHR46986:SF1">
    <property type="entry name" value="ENDORIBONUCLEASE YBEY, CHLOROPLASTIC"/>
    <property type="match status" value="1"/>
</dbReference>
<keyword evidence="7" id="KW-0698">rRNA processing</keyword>
<dbReference type="RefSeq" id="WP_048878331.1">
    <property type="nucleotide sequence ID" value="NZ_BANC01000034.1"/>
</dbReference>
<evidence type="ECO:0000313" key="8">
    <source>
        <dbReference type="EMBL" id="GAN79905.1"/>
    </source>
</evidence>
<feature type="binding site" evidence="7">
    <location>
        <position position="107"/>
    </location>
    <ligand>
        <name>Zn(2+)</name>
        <dbReference type="ChEBI" id="CHEBI:29105"/>
        <note>catalytic</note>
    </ligand>
</feature>
<dbReference type="Pfam" id="PF02130">
    <property type="entry name" value="YbeY"/>
    <property type="match status" value="1"/>
</dbReference>
<dbReference type="SUPFAM" id="SSF55486">
    <property type="entry name" value="Metalloproteases ('zincins'), catalytic domain"/>
    <property type="match status" value="1"/>
</dbReference>
<comment type="subcellular location">
    <subcellularLocation>
        <location evidence="7">Cytoplasm</location>
    </subcellularLocation>
</comment>
<comment type="function">
    <text evidence="7">Single strand-specific metallo-endoribonuclease involved in late-stage 70S ribosome quality control and in maturation of the 3' terminus of the 16S rRNA.</text>
</comment>
<dbReference type="Gene3D" id="3.40.390.30">
    <property type="entry name" value="Metalloproteases ('zincins'), catalytic domain"/>
    <property type="match status" value="1"/>
</dbReference>
<dbReference type="EC" id="3.1.-.-" evidence="7"/>
<keyword evidence="6 7" id="KW-0862">Zinc</keyword>
<dbReference type="AlphaFoldDB" id="A0A0D6PDR9"/>
<comment type="similarity">
    <text evidence="1 7">Belongs to the endoribonuclease YbeY family.</text>
</comment>
<keyword evidence="5 7" id="KW-0378">Hydrolase</keyword>
<keyword evidence="7" id="KW-0690">Ribosome biogenesis</keyword>
<dbReference type="OrthoDB" id="9807740at2"/>
<evidence type="ECO:0000256" key="7">
    <source>
        <dbReference type="HAMAP-Rule" id="MF_00009"/>
    </source>
</evidence>
<dbReference type="GO" id="GO:0006364">
    <property type="term" value="P:rRNA processing"/>
    <property type="evidence" value="ECO:0007669"/>
    <property type="project" value="UniProtKB-UniRule"/>
</dbReference>
<comment type="caution">
    <text evidence="8">The sequence shown here is derived from an EMBL/GenBank/DDBJ whole genome shotgun (WGS) entry which is preliminary data.</text>
</comment>
<dbReference type="InterPro" id="IPR023091">
    <property type="entry name" value="MetalPrtase_cat_dom_sf_prd"/>
</dbReference>
<feature type="binding site" evidence="7">
    <location>
        <position position="117"/>
    </location>
    <ligand>
        <name>Zn(2+)</name>
        <dbReference type="ChEBI" id="CHEBI:29105"/>
        <note>catalytic</note>
    </ligand>
</feature>
<keyword evidence="9" id="KW-1185">Reference proteome</keyword>
<dbReference type="GO" id="GO:0005737">
    <property type="term" value="C:cytoplasm"/>
    <property type="evidence" value="ECO:0007669"/>
    <property type="project" value="UniProtKB-SubCell"/>
</dbReference>
<proteinExistence type="inferred from homology"/>
<evidence type="ECO:0000256" key="2">
    <source>
        <dbReference type="ARBA" id="ARBA00022722"/>
    </source>
</evidence>
<evidence type="ECO:0000313" key="9">
    <source>
        <dbReference type="Proteomes" id="UP000032668"/>
    </source>
</evidence>
<keyword evidence="4 7" id="KW-0255">Endonuclease</keyword>
<evidence type="ECO:0000256" key="4">
    <source>
        <dbReference type="ARBA" id="ARBA00022759"/>
    </source>
</evidence>
<protein>
    <recommendedName>
        <fullName evidence="7">Endoribonuclease YbeY</fullName>
        <ecNumber evidence="7">3.1.-.-</ecNumber>
    </recommendedName>
</protein>
<gene>
    <name evidence="7" type="primary">ybeY</name>
    <name evidence="8" type="ORF">Aam_034_049</name>
</gene>
<name>A0A0D6PDR9_9PROT</name>
<dbReference type="EMBL" id="BANC01000034">
    <property type="protein sequence ID" value="GAN79905.1"/>
    <property type="molecule type" value="Genomic_DNA"/>
</dbReference>
<reference evidence="8 9" key="1">
    <citation type="submission" date="2012-11" db="EMBL/GenBank/DDBJ databases">
        <title>Whole genome sequence of Acidocella aminolytica 101 = DSM 11237.</title>
        <authorList>
            <person name="Azuma Y."/>
            <person name="Higashiura N."/>
            <person name="Hirakawa H."/>
            <person name="Matsushita K."/>
        </authorList>
    </citation>
    <scope>NUCLEOTIDE SEQUENCE [LARGE SCALE GENOMIC DNA]</scope>
    <source>
        <strain evidence="9">101 / DSM 11237</strain>
    </source>
</reference>
<accession>A0A0D6PDR9</accession>
<keyword evidence="7" id="KW-0963">Cytoplasm</keyword>
<dbReference type="PROSITE" id="PS01306">
    <property type="entry name" value="UPF0054"/>
    <property type="match status" value="1"/>
</dbReference>
<dbReference type="GO" id="GO:0004521">
    <property type="term" value="F:RNA endonuclease activity"/>
    <property type="evidence" value="ECO:0007669"/>
    <property type="project" value="UniProtKB-UniRule"/>
</dbReference>
<dbReference type="Proteomes" id="UP000032668">
    <property type="component" value="Unassembled WGS sequence"/>
</dbReference>
<sequence length="146" mass="16482">MDEPGSSSPLGGFEIIITDRRWRAHVPDAVRRITRALSVAGCAASVALTDDRTVKQLNFRDRGKNKPTNVLTYEQPPEILLAFGVVEKEARRERKSIANHLTHLIVHGALHLQGYDHHHPGEAREMEAEETRILARLSVPNPWKNR</sequence>
<dbReference type="GO" id="GO:0004222">
    <property type="term" value="F:metalloendopeptidase activity"/>
    <property type="evidence" value="ECO:0007669"/>
    <property type="project" value="InterPro"/>
</dbReference>
<evidence type="ECO:0000256" key="1">
    <source>
        <dbReference type="ARBA" id="ARBA00010875"/>
    </source>
</evidence>
<feature type="binding site" evidence="7">
    <location>
        <position position="111"/>
    </location>
    <ligand>
        <name>Zn(2+)</name>
        <dbReference type="ChEBI" id="CHEBI:29105"/>
        <note>catalytic</note>
    </ligand>
</feature>
<dbReference type="HAMAP" id="MF_00009">
    <property type="entry name" value="Endoribonucl_YbeY"/>
    <property type="match status" value="1"/>
</dbReference>
<evidence type="ECO:0000256" key="5">
    <source>
        <dbReference type="ARBA" id="ARBA00022801"/>
    </source>
</evidence>
<dbReference type="PANTHER" id="PTHR46986">
    <property type="entry name" value="ENDORIBONUCLEASE YBEY, CHLOROPLASTIC"/>
    <property type="match status" value="1"/>
</dbReference>